<dbReference type="Proteomes" id="UP000664521">
    <property type="component" value="Unassembled WGS sequence"/>
</dbReference>
<feature type="domain" description="AB hydrolase-1" evidence="3">
    <location>
        <begin position="41"/>
        <end position="286"/>
    </location>
</feature>
<evidence type="ECO:0000313" key="5">
    <source>
        <dbReference type="Proteomes" id="UP000664521"/>
    </source>
</evidence>
<dbReference type="OrthoDB" id="284184at2759"/>
<gene>
    <name evidence="4" type="ORF">HETSPECPRED_003011</name>
</gene>
<dbReference type="SUPFAM" id="SSF53474">
    <property type="entry name" value="alpha/beta-Hydrolases"/>
    <property type="match status" value="1"/>
</dbReference>
<dbReference type="PRINTS" id="PR00412">
    <property type="entry name" value="EPOXHYDRLASE"/>
</dbReference>
<protein>
    <recommendedName>
        <fullName evidence="3">AB hydrolase-1 domain-containing protein</fullName>
    </recommendedName>
</protein>
<reference evidence="4" key="1">
    <citation type="submission" date="2021-03" db="EMBL/GenBank/DDBJ databases">
        <authorList>
            <person name="Tagirdzhanova G."/>
        </authorList>
    </citation>
    <scope>NUCLEOTIDE SEQUENCE</scope>
</reference>
<comment type="caution">
    <text evidence="4">The sequence shown here is derived from an EMBL/GenBank/DDBJ whole genome shotgun (WGS) entry which is preliminary data.</text>
</comment>
<comment type="similarity">
    <text evidence="2">Belongs to the AB hydrolase superfamily. Epoxide hydrolase family.</text>
</comment>
<organism evidence="4 5">
    <name type="scientific">Heterodermia speciosa</name>
    <dbReference type="NCBI Taxonomy" id="116794"/>
    <lineage>
        <taxon>Eukaryota</taxon>
        <taxon>Fungi</taxon>
        <taxon>Dikarya</taxon>
        <taxon>Ascomycota</taxon>
        <taxon>Pezizomycotina</taxon>
        <taxon>Lecanoromycetes</taxon>
        <taxon>OSLEUM clade</taxon>
        <taxon>Lecanoromycetidae</taxon>
        <taxon>Caliciales</taxon>
        <taxon>Physciaceae</taxon>
        <taxon>Heterodermia</taxon>
    </lineage>
</organism>
<dbReference type="Pfam" id="PF00561">
    <property type="entry name" value="Abhydrolase_1"/>
    <property type="match status" value="1"/>
</dbReference>
<keyword evidence="1" id="KW-0378">Hydrolase</keyword>
<evidence type="ECO:0000313" key="4">
    <source>
        <dbReference type="EMBL" id="CAF9916793.1"/>
    </source>
</evidence>
<sequence length="304" mass="34259">MASSTTLVQNHRQVWLQRSSPEIRLYYIECLPPASTKPLGTILLIHGFPETSYQFRKVIPPLASAGYRVLAPDYRGAGYSSKPPSGYTKKDIATDLHTLLTTHLGIKEKVHLVGHDIGGMITHAYCALFPDSVESVVWGECPLPGSTVYENTKHSPTLWHFDFHSVPDLSVQLVQGRERIYIKHFYDRLAQCPEVFTNADLDFYETQYAMPGALRAAFTTYGSFEEDAEHNRQWRQEQGKVKVRSMVLSGAGSFIAEEAENMAAEFYEDTRHVTVEGSGHWIAEEQPELFVDKVLAFIEGKDKS</sequence>
<dbReference type="InterPro" id="IPR000073">
    <property type="entry name" value="AB_hydrolase_1"/>
</dbReference>
<keyword evidence="5" id="KW-1185">Reference proteome</keyword>
<proteinExistence type="inferred from homology"/>
<dbReference type="EMBL" id="CAJPDS010000018">
    <property type="protein sequence ID" value="CAF9916793.1"/>
    <property type="molecule type" value="Genomic_DNA"/>
</dbReference>
<dbReference type="GO" id="GO:0016787">
    <property type="term" value="F:hydrolase activity"/>
    <property type="evidence" value="ECO:0007669"/>
    <property type="project" value="UniProtKB-KW"/>
</dbReference>
<dbReference type="InterPro" id="IPR029058">
    <property type="entry name" value="AB_hydrolase_fold"/>
</dbReference>
<dbReference type="PANTHER" id="PTHR43329">
    <property type="entry name" value="EPOXIDE HYDROLASE"/>
    <property type="match status" value="1"/>
</dbReference>
<evidence type="ECO:0000256" key="2">
    <source>
        <dbReference type="ARBA" id="ARBA00038334"/>
    </source>
</evidence>
<accession>A0A8H3IFL9</accession>
<evidence type="ECO:0000256" key="1">
    <source>
        <dbReference type="ARBA" id="ARBA00022801"/>
    </source>
</evidence>
<dbReference type="InterPro" id="IPR000639">
    <property type="entry name" value="Epox_hydrolase-like"/>
</dbReference>
<name>A0A8H3IFL9_9LECA</name>
<dbReference type="PRINTS" id="PR00111">
    <property type="entry name" value="ABHYDROLASE"/>
</dbReference>
<dbReference type="Gene3D" id="3.40.50.1820">
    <property type="entry name" value="alpha/beta hydrolase"/>
    <property type="match status" value="1"/>
</dbReference>
<dbReference type="AlphaFoldDB" id="A0A8H3IFL9"/>
<evidence type="ECO:0000259" key="3">
    <source>
        <dbReference type="Pfam" id="PF00561"/>
    </source>
</evidence>